<dbReference type="NCBIfam" id="TIGR00254">
    <property type="entry name" value="GGDEF"/>
    <property type="match status" value="1"/>
</dbReference>
<keyword evidence="4" id="KW-1185">Reference proteome</keyword>
<dbReference type="PANTHER" id="PTHR44757:SF2">
    <property type="entry name" value="BIOFILM ARCHITECTURE MAINTENANCE PROTEIN MBAA"/>
    <property type="match status" value="1"/>
</dbReference>
<dbReference type="Gene3D" id="3.20.20.450">
    <property type="entry name" value="EAL domain"/>
    <property type="match status" value="1"/>
</dbReference>
<dbReference type="EMBL" id="BAAALT010000143">
    <property type="protein sequence ID" value="GAA1816687.1"/>
    <property type="molecule type" value="Genomic_DNA"/>
</dbReference>
<dbReference type="Pfam" id="PF00990">
    <property type="entry name" value="GGDEF"/>
    <property type="match status" value="1"/>
</dbReference>
<dbReference type="InterPro" id="IPR052155">
    <property type="entry name" value="Biofilm_reg_signaling"/>
</dbReference>
<dbReference type="PROSITE" id="PS50883">
    <property type="entry name" value="EAL"/>
    <property type="match status" value="1"/>
</dbReference>
<dbReference type="SMART" id="SM00052">
    <property type="entry name" value="EAL"/>
    <property type="match status" value="1"/>
</dbReference>
<accession>A0ABP4YKV9</accession>
<sequence>MTGGAPGSPGPGVTTFARAWAKAVTGTSYVPLALAEVETYLGGLAGRLATALTAEPFSPRAGYDIGAELVAADFAAAETLGRTIEVTQLRLLHDLDLATPDAADRLGRLLGALATGFTRAVRDRTLDEQETIRQAALVARVQAEQALRASEARFRHQATHDPLTGLPNRALFGHRLAEALGQNGEGRVGVCFIDLDGFKVINDSLGHGIGDRLLVAIAARLGQHVATHRQLVARMGGDEFVVLVVDPADTDELIAVAEEVLAAVAVPVHIDGHELAVTASIGIAESPAAGTDPTGLMRAADITLQWAKSAGKGRWALFDPARDDLEIARYALSAQMPAALERGEFVVEYQPMVSLFETTLVGVEALVRWRHPRLGRLSPSEFIPLAEETGLILRLGYTVLEEACGQAAHWWPEAKPEGFISVNLAVRQVHDPGLVDKVLGILGRTGLDPARLQLEITESSVMGPDTEPIAALRDLAARGIRIAIDDFGTGYSNLAYLRRLPVRELKIAGEFVTGLRSADATGNPTDERILATLVSLAHTLGLTVTAEGVETTAQADRLRAIGCDAAQGWLYGRPGPADTIGGLVEAGSGLA</sequence>
<dbReference type="InterPro" id="IPR029787">
    <property type="entry name" value="Nucleotide_cyclase"/>
</dbReference>
<dbReference type="InterPro" id="IPR000160">
    <property type="entry name" value="GGDEF_dom"/>
</dbReference>
<proteinExistence type="predicted"/>
<evidence type="ECO:0000313" key="4">
    <source>
        <dbReference type="Proteomes" id="UP001500218"/>
    </source>
</evidence>
<feature type="domain" description="EAL" evidence="1">
    <location>
        <begin position="329"/>
        <end position="588"/>
    </location>
</feature>
<dbReference type="InterPro" id="IPR035919">
    <property type="entry name" value="EAL_sf"/>
</dbReference>
<feature type="domain" description="GGDEF" evidence="2">
    <location>
        <begin position="186"/>
        <end position="320"/>
    </location>
</feature>
<dbReference type="CDD" id="cd01949">
    <property type="entry name" value="GGDEF"/>
    <property type="match status" value="1"/>
</dbReference>
<dbReference type="PROSITE" id="PS50887">
    <property type="entry name" value="GGDEF"/>
    <property type="match status" value="1"/>
</dbReference>
<dbReference type="Proteomes" id="UP001500218">
    <property type="component" value="Unassembled WGS sequence"/>
</dbReference>
<dbReference type="SUPFAM" id="SSF141868">
    <property type="entry name" value="EAL domain-like"/>
    <property type="match status" value="1"/>
</dbReference>
<organism evidence="3 4">
    <name type="scientific">Luedemannella flava</name>
    <dbReference type="NCBI Taxonomy" id="349316"/>
    <lineage>
        <taxon>Bacteria</taxon>
        <taxon>Bacillati</taxon>
        <taxon>Actinomycetota</taxon>
        <taxon>Actinomycetes</taxon>
        <taxon>Micromonosporales</taxon>
        <taxon>Micromonosporaceae</taxon>
        <taxon>Luedemannella</taxon>
    </lineage>
</organism>
<evidence type="ECO:0000259" key="1">
    <source>
        <dbReference type="PROSITE" id="PS50883"/>
    </source>
</evidence>
<dbReference type="SMART" id="SM00267">
    <property type="entry name" value="GGDEF"/>
    <property type="match status" value="1"/>
</dbReference>
<gene>
    <name evidence="3" type="ORF">GCM10009682_42000</name>
</gene>
<dbReference type="Gene3D" id="3.30.70.270">
    <property type="match status" value="1"/>
</dbReference>
<dbReference type="CDD" id="cd01948">
    <property type="entry name" value="EAL"/>
    <property type="match status" value="1"/>
</dbReference>
<dbReference type="RefSeq" id="WP_344134864.1">
    <property type="nucleotide sequence ID" value="NZ_BAAALT010000143.1"/>
</dbReference>
<dbReference type="PANTHER" id="PTHR44757">
    <property type="entry name" value="DIGUANYLATE CYCLASE DGCP"/>
    <property type="match status" value="1"/>
</dbReference>
<dbReference type="SUPFAM" id="SSF55073">
    <property type="entry name" value="Nucleotide cyclase"/>
    <property type="match status" value="1"/>
</dbReference>
<reference evidence="4" key="1">
    <citation type="journal article" date="2019" name="Int. J. Syst. Evol. Microbiol.">
        <title>The Global Catalogue of Microorganisms (GCM) 10K type strain sequencing project: providing services to taxonomists for standard genome sequencing and annotation.</title>
        <authorList>
            <consortium name="The Broad Institute Genomics Platform"/>
            <consortium name="The Broad Institute Genome Sequencing Center for Infectious Disease"/>
            <person name="Wu L."/>
            <person name="Ma J."/>
        </authorList>
    </citation>
    <scope>NUCLEOTIDE SEQUENCE [LARGE SCALE GENOMIC DNA]</scope>
    <source>
        <strain evidence="4">JCM 13250</strain>
    </source>
</reference>
<evidence type="ECO:0000259" key="2">
    <source>
        <dbReference type="PROSITE" id="PS50887"/>
    </source>
</evidence>
<evidence type="ECO:0000313" key="3">
    <source>
        <dbReference type="EMBL" id="GAA1816687.1"/>
    </source>
</evidence>
<dbReference type="InterPro" id="IPR001633">
    <property type="entry name" value="EAL_dom"/>
</dbReference>
<dbReference type="InterPro" id="IPR043128">
    <property type="entry name" value="Rev_trsase/Diguanyl_cyclase"/>
</dbReference>
<name>A0ABP4YKV9_9ACTN</name>
<comment type="caution">
    <text evidence="3">The sequence shown here is derived from an EMBL/GenBank/DDBJ whole genome shotgun (WGS) entry which is preliminary data.</text>
</comment>
<protein>
    <submittedName>
        <fullName evidence="3">EAL domain-containing protein</fullName>
    </submittedName>
</protein>
<dbReference type="Pfam" id="PF00563">
    <property type="entry name" value="EAL"/>
    <property type="match status" value="1"/>
</dbReference>